<dbReference type="AlphaFoldDB" id="A0AA51RW89"/>
<feature type="transmembrane region" description="Helical" evidence="7">
    <location>
        <begin position="307"/>
        <end position="331"/>
    </location>
</feature>
<dbReference type="EMBL" id="CP133548">
    <property type="protein sequence ID" value="WMS88941.1"/>
    <property type="molecule type" value="Genomic_DNA"/>
</dbReference>
<name>A0AA51RW89_9GAMM</name>
<dbReference type="RefSeq" id="WP_309204160.1">
    <property type="nucleotide sequence ID" value="NZ_CP133548.1"/>
</dbReference>
<dbReference type="Gene3D" id="1.20.1250.20">
    <property type="entry name" value="MFS general substrate transporter like domains"/>
    <property type="match status" value="1"/>
</dbReference>
<feature type="transmembrane region" description="Helical" evidence="7">
    <location>
        <begin position="52"/>
        <end position="72"/>
    </location>
</feature>
<dbReference type="PANTHER" id="PTHR23517">
    <property type="entry name" value="RESISTANCE PROTEIN MDTM, PUTATIVE-RELATED-RELATED"/>
    <property type="match status" value="1"/>
</dbReference>
<feature type="transmembrane region" description="Helical" evidence="7">
    <location>
        <begin position="140"/>
        <end position="159"/>
    </location>
</feature>
<feature type="transmembrane region" description="Helical" evidence="7">
    <location>
        <begin position="284"/>
        <end position="301"/>
    </location>
</feature>
<feature type="transmembrane region" description="Helical" evidence="7">
    <location>
        <begin position="218"/>
        <end position="239"/>
    </location>
</feature>
<feature type="transmembrane region" description="Helical" evidence="7">
    <location>
        <begin position="171"/>
        <end position="190"/>
    </location>
</feature>
<accession>A0AA51RW89</accession>
<keyword evidence="10" id="KW-1185">Reference proteome</keyword>
<feature type="transmembrane region" description="Helical" evidence="7">
    <location>
        <begin position="21"/>
        <end position="40"/>
    </location>
</feature>
<keyword evidence="6 7" id="KW-0472">Membrane</keyword>
<feature type="transmembrane region" description="Helical" evidence="7">
    <location>
        <begin position="343"/>
        <end position="366"/>
    </location>
</feature>
<evidence type="ECO:0000256" key="5">
    <source>
        <dbReference type="ARBA" id="ARBA00022989"/>
    </source>
</evidence>
<dbReference type="InterPro" id="IPR011701">
    <property type="entry name" value="MFS"/>
</dbReference>
<dbReference type="GO" id="GO:0022857">
    <property type="term" value="F:transmembrane transporter activity"/>
    <property type="evidence" value="ECO:0007669"/>
    <property type="project" value="InterPro"/>
</dbReference>
<dbReference type="InterPro" id="IPR050171">
    <property type="entry name" value="MFS_Transporters"/>
</dbReference>
<evidence type="ECO:0000313" key="10">
    <source>
        <dbReference type="Proteomes" id="UP001239782"/>
    </source>
</evidence>
<evidence type="ECO:0000256" key="6">
    <source>
        <dbReference type="ARBA" id="ARBA00023136"/>
    </source>
</evidence>
<evidence type="ECO:0000259" key="8">
    <source>
        <dbReference type="PROSITE" id="PS50850"/>
    </source>
</evidence>
<dbReference type="SUPFAM" id="SSF103473">
    <property type="entry name" value="MFS general substrate transporter"/>
    <property type="match status" value="1"/>
</dbReference>
<dbReference type="Proteomes" id="UP001239782">
    <property type="component" value="Chromosome"/>
</dbReference>
<dbReference type="InterPro" id="IPR036259">
    <property type="entry name" value="MFS_trans_sf"/>
</dbReference>
<dbReference type="Pfam" id="PF07690">
    <property type="entry name" value="MFS_1"/>
    <property type="match status" value="1"/>
</dbReference>
<dbReference type="KEGG" id="plei:Q9312_08505"/>
<feature type="transmembrane region" description="Helical" evidence="7">
    <location>
        <begin position="372"/>
        <end position="392"/>
    </location>
</feature>
<feature type="transmembrane region" description="Helical" evidence="7">
    <location>
        <begin position="108"/>
        <end position="128"/>
    </location>
</feature>
<keyword evidence="4 7" id="KW-0812">Transmembrane</keyword>
<gene>
    <name evidence="9" type="ORF">Q9312_08505</name>
</gene>
<dbReference type="GO" id="GO:0005886">
    <property type="term" value="C:plasma membrane"/>
    <property type="evidence" value="ECO:0007669"/>
    <property type="project" value="UniProtKB-SubCell"/>
</dbReference>
<protein>
    <submittedName>
        <fullName evidence="9">MFS transporter</fullName>
    </submittedName>
</protein>
<comment type="subcellular location">
    <subcellularLocation>
        <location evidence="1">Cell membrane</location>
        <topology evidence="1">Multi-pass membrane protein</topology>
    </subcellularLocation>
</comment>
<evidence type="ECO:0000256" key="1">
    <source>
        <dbReference type="ARBA" id="ARBA00004651"/>
    </source>
</evidence>
<dbReference type="PROSITE" id="PS50850">
    <property type="entry name" value="MFS"/>
    <property type="match status" value="1"/>
</dbReference>
<feature type="transmembrane region" description="Helical" evidence="7">
    <location>
        <begin position="254"/>
        <end position="272"/>
    </location>
</feature>
<evidence type="ECO:0000256" key="3">
    <source>
        <dbReference type="ARBA" id="ARBA00022475"/>
    </source>
</evidence>
<evidence type="ECO:0000256" key="4">
    <source>
        <dbReference type="ARBA" id="ARBA00022692"/>
    </source>
</evidence>
<dbReference type="CDD" id="cd17472">
    <property type="entry name" value="MFS_YajR_like"/>
    <property type="match status" value="1"/>
</dbReference>
<proteinExistence type="predicted"/>
<keyword evidence="2" id="KW-0813">Transport</keyword>
<feature type="transmembrane region" description="Helical" evidence="7">
    <location>
        <begin position="84"/>
        <end position="102"/>
    </location>
</feature>
<organism evidence="9 10">
    <name type="scientific">Pleionea litopenaei</name>
    <dbReference type="NCBI Taxonomy" id="3070815"/>
    <lineage>
        <taxon>Bacteria</taxon>
        <taxon>Pseudomonadati</taxon>
        <taxon>Pseudomonadota</taxon>
        <taxon>Gammaproteobacteria</taxon>
        <taxon>Oceanospirillales</taxon>
        <taxon>Pleioneaceae</taxon>
        <taxon>Pleionea</taxon>
    </lineage>
</organism>
<evidence type="ECO:0000256" key="2">
    <source>
        <dbReference type="ARBA" id="ARBA00022448"/>
    </source>
</evidence>
<feature type="domain" description="Major facilitator superfamily (MFS) profile" evidence="8">
    <location>
        <begin position="17"/>
        <end position="397"/>
    </location>
</feature>
<evidence type="ECO:0000313" key="9">
    <source>
        <dbReference type="EMBL" id="WMS88941.1"/>
    </source>
</evidence>
<dbReference type="PANTHER" id="PTHR23517:SF2">
    <property type="entry name" value="MULTIDRUG RESISTANCE PROTEIN MDTH"/>
    <property type="match status" value="1"/>
</dbReference>
<dbReference type="InterPro" id="IPR020846">
    <property type="entry name" value="MFS_dom"/>
</dbReference>
<dbReference type="Gene3D" id="3.30.70.100">
    <property type="match status" value="1"/>
</dbReference>
<keyword evidence="5 7" id="KW-1133">Transmembrane helix</keyword>
<evidence type="ECO:0000256" key="7">
    <source>
        <dbReference type="SAM" id="Phobius"/>
    </source>
</evidence>
<reference evidence="9 10" key="1">
    <citation type="submission" date="2023-08" db="EMBL/GenBank/DDBJ databases">
        <title>Pleionea litopenaei sp. nov., isolated from stomach of juvenile Litopenaeus vannamei.</title>
        <authorList>
            <person name="Rho A.M."/>
            <person name="Hwang C.Y."/>
        </authorList>
    </citation>
    <scope>NUCLEOTIDE SEQUENCE [LARGE SCALE GENOMIC DNA]</scope>
    <source>
        <strain evidence="9 10">HL-JVS1</strain>
    </source>
</reference>
<keyword evidence="3" id="KW-1003">Cell membrane</keyword>
<sequence length="462" mass="49310">MEKTQQSSAMNTTEKKAAFSLSAVFASRMLGLFMVLPVFAVLGESLDQATPLLIGLAIGAYGLTQAVFQIPFGRLSDRFGRKPVILAGLLLFAVGSVVAALSESIYGVIAGRLLQGCGAIASAVMALAADLSRDEQRSKVMASIGMSIGLAFTIAMFSGPFVAEHFGLSGVFWTTAILAVLAALIILFLTPSPQHRYVQRDVVAGKGQMRQILRHPQLWRLDLGIFALHFLLTAFFVAFPHKLTAMGVSLTTSGWIYLAVMGIAVVFMVPLIITAEKKWLHRQVMVVVMCAIAGLEVIIGYNDWSLWALILLMGLFFAGFNVMEALFPSLISRIAPPSAKGAALGVYSTSQFLGASLGGPIAGYLAQTYGLSATYSAGAIIAVLWAVAGLGLKSPPRLTSYTLTVHHIENEARLNALLDDIYAIRGVAEAVALPEAGAVYLKVDKQNLDEDALLKLKQSVSV</sequence>